<dbReference type="Pfam" id="PF05090">
    <property type="entry name" value="HTTM"/>
    <property type="match status" value="1"/>
</dbReference>
<evidence type="ECO:0000256" key="6">
    <source>
        <dbReference type="SAM" id="Phobius"/>
    </source>
</evidence>
<proteinExistence type="predicted"/>
<gene>
    <name evidence="8" type="primary">sdpB</name>
    <name evidence="8" type="ORF">Pla22_05650</name>
</gene>
<dbReference type="InterPro" id="IPR053934">
    <property type="entry name" value="HTTM_dom"/>
</dbReference>
<feature type="coiled-coil region" evidence="5">
    <location>
        <begin position="394"/>
        <end position="459"/>
    </location>
</feature>
<dbReference type="InterPro" id="IPR052964">
    <property type="entry name" value="Sporulation_signal_mat"/>
</dbReference>
<dbReference type="PANTHER" id="PTHR39535">
    <property type="entry name" value="SPORULATION-DELAYING PROTEIN SDPB"/>
    <property type="match status" value="1"/>
</dbReference>
<keyword evidence="9" id="KW-1185">Reference proteome</keyword>
<evidence type="ECO:0000313" key="8">
    <source>
        <dbReference type="EMBL" id="TWT52937.1"/>
    </source>
</evidence>
<evidence type="ECO:0000256" key="3">
    <source>
        <dbReference type="ARBA" id="ARBA00022989"/>
    </source>
</evidence>
<feature type="transmembrane region" description="Helical" evidence="6">
    <location>
        <begin position="96"/>
        <end position="117"/>
    </location>
</feature>
<dbReference type="InterPro" id="IPR011020">
    <property type="entry name" value="HTTM-like"/>
</dbReference>
<dbReference type="PANTHER" id="PTHR39535:SF2">
    <property type="entry name" value="HTTM DOMAIN-CONTAINING PROTEIN"/>
    <property type="match status" value="1"/>
</dbReference>
<accession>A0A5C5WQX2</accession>
<protein>
    <submittedName>
        <fullName evidence="8">Sporulation-delaying protein SdpB</fullName>
    </submittedName>
</protein>
<dbReference type="GO" id="GO:0012505">
    <property type="term" value="C:endomembrane system"/>
    <property type="evidence" value="ECO:0007669"/>
    <property type="project" value="UniProtKB-SubCell"/>
</dbReference>
<keyword evidence="5" id="KW-0175">Coiled coil</keyword>
<evidence type="ECO:0000259" key="7">
    <source>
        <dbReference type="SMART" id="SM00752"/>
    </source>
</evidence>
<evidence type="ECO:0000256" key="1">
    <source>
        <dbReference type="ARBA" id="ARBA00004127"/>
    </source>
</evidence>
<comment type="subcellular location">
    <subcellularLocation>
        <location evidence="1">Endomembrane system</location>
        <topology evidence="1">Multi-pass membrane protein</topology>
    </subcellularLocation>
</comment>
<feature type="domain" description="HTTM-like" evidence="7">
    <location>
        <begin position="26"/>
        <end position="317"/>
    </location>
</feature>
<dbReference type="OrthoDB" id="128729at2"/>
<keyword evidence="3 6" id="KW-1133">Transmembrane helix</keyword>
<feature type="transmembrane region" description="Helical" evidence="6">
    <location>
        <begin position="33"/>
        <end position="52"/>
    </location>
</feature>
<evidence type="ECO:0000313" key="9">
    <source>
        <dbReference type="Proteomes" id="UP000316598"/>
    </source>
</evidence>
<keyword evidence="2 6" id="KW-0812">Transmembrane</keyword>
<dbReference type="AlphaFoldDB" id="A0A5C5WQX2"/>
<feature type="transmembrane region" description="Helical" evidence="6">
    <location>
        <begin position="280"/>
        <end position="313"/>
    </location>
</feature>
<evidence type="ECO:0000256" key="5">
    <source>
        <dbReference type="SAM" id="Coils"/>
    </source>
</evidence>
<feature type="transmembrane region" description="Helical" evidence="6">
    <location>
        <begin position="253"/>
        <end position="274"/>
    </location>
</feature>
<name>A0A5C5WQX2_9BACT</name>
<comment type="caution">
    <text evidence="8">The sequence shown here is derived from an EMBL/GenBank/DDBJ whole genome shotgun (WGS) entry which is preliminary data.</text>
</comment>
<evidence type="ECO:0000256" key="2">
    <source>
        <dbReference type="ARBA" id="ARBA00022692"/>
    </source>
</evidence>
<keyword evidence="4 6" id="KW-0472">Membrane</keyword>
<sequence length="459" mass="51642">MILAKAKTSLHDWLLSIGSGWDRFWFTPRMPHTLAILRIIAGLMLVYSHIVLATDLSSFLGDTAWINNETSRQLHDGTFGFSDWGRSYLWYISNPLLLWIHHGLTIAITASFAIGFLTRVTAPMALFLQLMYLHRLTGTLFGLDQIVTYSVMYLTIAPSGSLWSVDAWIRDKAKSKAKNPKWFAWMFPECEPTIASNIATRLLQIHLCVIYFFGGIAKARGTSWWDGTAIWYSVGNLEYQSVNMTWLANYPRLSSLMAHTTMFWELSYAAIVWPRITRPIALALALALHGGIALFLGMITFGCMMIAANLIFIEPSWWQKFAKSAGDQSDIALADDGSVDDAIADGSSDESIDEFEDLGDLEVDAIEDDFPSLSGSSLSGLSSANLSSLSAVGSENLQQREEAIKRREKRIREASDKINHRAGKLKAREAKYRDRVERLKQREAKIKDVVERAKQKRKK</sequence>
<organism evidence="8 9">
    <name type="scientific">Rubripirellula amarantea</name>
    <dbReference type="NCBI Taxonomy" id="2527999"/>
    <lineage>
        <taxon>Bacteria</taxon>
        <taxon>Pseudomonadati</taxon>
        <taxon>Planctomycetota</taxon>
        <taxon>Planctomycetia</taxon>
        <taxon>Pirellulales</taxon>
        <taxon>Pirellulaceae</taxon>
        <taxon>Rubripirellula</taxon>
    </lineage>
</organism>
<dbReference type="Proteomes" id="UP000316598">
    <property type="component" value="Unassembled WGS sequence"/>
</dbReference>
<reference evidence="8 9" key="1">
    <citation type="submission" date="2019-02" db="EMBL/GenBank/DDBJ databases">
        <title>Deep-cultivation of Planctomycetes and their phenomic and genomic characterization uncovers novel biology.</title>
        <authorList>
            <person name="Wiegand S."/>
            <person name="Jogler M."/>
            <person name="Boedeker C."/>
            <person name="Pinto D."/>
            <person name="Vollmers J."/>
            <person name="Rivas-Marin E."/>
            <person name="Kohn T."/>
            <person name="Peeters S.H."/>
            <person name="Heuer A."/>
            <person name="Rast P."/>
            <person name="Oberbeckmann S."/>
            <person name="Bunk B."/>
            <person name="Jeske O."/>
            <person name="Meyerdierks A."/>
            <person name="Storesund J.E."/>
            <person name="Kallscheuer N."/>
            <person name="Luecker S."/>
            <person name="Lage O.M."/>
            <person name="Pohl T."/>
            <person name="Merkel B.J."/>
            <person name="Hornburger P."/>
            <person name="Mueller R.-W."/>
            <person name="Bruemmer F."/>
            <person name="Labrenz M."/>
            <person name="Spormann A.M."/>
            <person name="Op Den Camp H."/>
            <person name="Overmann J."/>
            <person name="Amann R."/>
            <person name="Jetten M.S.M."/>
            <person name="Mascher T."/>
            <person name="Medema M.H."/>
            <person name="Devos D.P."/>
            <person name="Kaster A.-K."/>
            <person name="Ovreas L."/>
            <person name="Rohde M."/>
            <person name="Galperin M.Y."/>
            <person name="Jogler C."/>
        </authorList>
    </citation>
    <scope>NUCLEOTIDE SEQUENCE [LARGE SCALE GENOMIC DNA]</scope>
    <source>
        <strain evidence="8 9">Pla22</strain>
    </source>
</reference>
<dbReference type="SMART" id="SM00752">
    <property type="entry name" value="HTTM"/>
    <property type="match status" value="1"/>
</dbReference>
<dbReference type="EMBL" id="SJPI01000001">
    <property type="protein sequence ID" value="TWT52937.1"/>
    <property type="molecule type" value="Genomic_DNA"/>
</dbReference>
<dbReference type="RefSeq" id="WP_146513232.1">
    <property type="nucleotide sequence ID" value="NZ_SJPI01000001.1"/>
</dbReference>
<evidence type="ECO:0000256" key="4">
    <source>
        <dbReference type="ARBA" id="ARBA00023136"/>
    </source>
</evidence>